<dbReference type="Proteomes" id="UP001055336">
    <property type="component" value="Chromosome"/>
</dbReference>
<dbReference type="Gene3D" id="1.10.540.10">
    <property type="entry name" value="Acyl-CoA dehydrogenase/oxidase, N-terminal domain"/>
    <property type="match status" value="1"/>
</dbReference>
<evidence type="ECO:0000256" key="5">
    <source>
        <dbReference type="ARBA" id="ARBA00023002"/>
    </source>
</evidence>
<feature type="domain" description="Acyl-CoA dehydrogenase/oxidase N-terminal" evidence="9">
    <location>
        <begin position="8"/>
        <end position="122"/>
    </location>
</feature>
<dbReference type="InterPro" id="IPR013786">
    <property type="entry name" value="AcylCoA_DH/ox_N"/>
</dbReference>
<gene>
    <name evidence="10" type="ORF">MKK62_03715</name>
</gene>
<dbReference type="Gene3D" id="1.20.140.10">
    <property type="entry name" value="Butyryl-CoA Dehydrogenase, subunit A, domain 3"/>
    <property type="match status" value="1"/>
</dbReference>
<dbReference type="SUPFAM" id="SSF56645">
    <property type="entry name" value="Acyl-CoA dehydrogenase NM domain-like"/>
    <property type="match status" value="1"/>
</dbReference>
<keyword evidence="3 6" id="KW-0285">Flavoprotein</keyword>
<evidence type="ECO:0000259" key="7">
    <source>
        <dbReference type="Pfam" id="PF00441"/>
    </source>
</evidence>
<keyword evidence="4 6" id="KW-0274">FAD</keyword>
<dbReference type="SUPFAM" id="SSF47203">
    <property type="entry name" value="Acyl-CoA dehydrogenase C-terminal domain-like"/>
    <property type="match status" value="1"/>
</dbReference>
<evidence type="ECO:0000256" key="6">
    <source>
        <dbReference type="RuleBase" id="RU362125"/>
    </source>
</evidence>
<proteinExistence type="inferred from homology"/>
<dbReference type="InterPro" id="IPR006091">
    <property type="entry name" value="Acyl-CoA_Oxase/DH_mid-dom"/>
</dbReference>
<dbReference type="InterPro" id="IPR009100">
    <property type="entry name" value="AcylCoA_DH/oxidase_NM_dom_sf"/>
</dbReference>
<keyword evidence="5 6" id="KW-0560">Oxidoreductase</keyword>
<dbReference type="Pfam" id="PF00441">
    <property type="entry name" value="Acyl-CoA_dh_1"/>
    <property type="match status" value="1"/>
</dbReference>
<evidence type="ECO:0000313" key="10">
    <source>
        <dbReference type="EMBL" id="UMB70446.1"/>
    </source>
</evidence>
<dbReference type="InterPro" id="IPR052161">
    <property type="entry name" value="Mycobact_Acyl-CoA_DH"/>
</dbReference>
<dbReference type="InterPro" id="IPR036250">
    <property type="entry name" value="AcylCo_DH-like_C"/>
</dbReference>
<protein>
    <submittedName>
        <fullName evidence="10">Acyl-CoA dehydrogenase family protein</fullName>
    </submittedName>
</protein>
<evidence type="ECO:0000256" key="4">
    <source>
        <dbReference type="ARBA" id="ARBA00022827"/>
    </source>
</evidence>
<dbReference type="PANTHER" id="PTHR43292">
    <property type="entry name" value="ACYL-COA DEHYDROGENASE"/>
    <property type="match status" value="1"/>
</dbReference>
<dbReference type="PROSITE" id="PS00072">
    <property type="entry name" value="ACYL_COA_DH_1"/>
    <property type="match status" value="1"/>
</dbReference>
<sequence length="391" mass="42777">MQLTFDADVEAFRAEFVAFLDEHQPVEAQAVQRSRSSSDVPQWARQWQQLLFDNGWLLPGQPPEFGGRNASVLQQYVHAEELSRRRIYQSFNPQGVGIIAASLLSFGTPEQKRQWAVPILRAEITASLGMSEPGAGSDLASLRTAAVRDGDHFVVNGQKVWTSGAHDADVLLTFVRTDPDAPKHKGISVLLIPTDSPGLTRRPFASAAARDDQDFNEVFFTDVRVPAENLVGPLNEGWRVANGSLGHERNMLWMGYADQLQHLAADFEPSGELERDRYATLVMDCEALRLIGSVTLARAARGEDDVAGQSVLKLLGSEAVQAGTEHVLGASRVDGLVHPALTGSYAPLSLDAHFGSWFDRYLRTFAATIAGGTSEIQRNIIAQRILGLPRI</sequence>
<dbReference type="PANTHER" id="PTHR43292:SF3">
    <property type="entry name" value="ACYL-COA DEHYDROGENASE FADE29"/>
    <property type="match status" value="1"/>
</dbReference>
<dbReference type="Gene3D" id="2.40.110.10">
    <property type="entry name" value="Butyryl-CoA Dehydrogenase, subunit A, domain 2"/>
    <property type="match status" value="1"/>
</dbReference>
<evidence type="ECO:0000259" key="9">
    <source>
        <dbReference type="Pfam" id="PF02771"/>
    </source>
</evidence>
<dbReference type="InterPro" id="IPR046373">
    <property type="entry name" value="Acyl-CoA_Oxase/DH_mid-dom_sf"/>
</dbReference>
<dbReference type="InterPro" id="IPR009075">
    <property type="entry name" value="AcylCo_DH/oxidase_C"/>
</dbReference>
<evidence type="ECO:0000256" key="2">
    <source>
        <dbReference type="ARBA" id="ARBA00009347"/>
    </source>
</evidence>
<comment type="similarity">
    <text evidence="2 6">Belongs to the acyl-CoA dehydrogenase family.</text>
</comment>
<accession>A0ABY3VQP5</accession>
<evidence type="ECO:0000256" key="3">
    <source>
        <dbReference type="ARBA" id="ARBA00022630"/>
    </source>
</evidence>
<organism evidence="10 11">
    <name type="scientific">Mycobacterium paraterrae</name>
    <dbReference type="NCBI Taxonomy" id="577492"/>
    <lineage>
        <taxon>Bacteria</taxon>
        <taxon>Bacillati</taxon>
        <taxon>Actinomycetota</taxon>
        <taxon>Actinomycetes</taxon>
        <taxon>Mycobacteriales</taxon>
        <taxon>Mycobacteriaceae</taxon>
        <taxon>Mycobacterium</taxon>
    </lineage>
</organism>
<reference evidence="10" key="1">
    <citation type="submission" date="2022-08" db="EMBL/GenBank/DDBJ databases">
        <title>Whole genome sequencing of non-tuberculosis mycobacteria type-strains.</title>
        <authorList>
            <person name="Igarashi Y."/>
            <person name="Osugi A."/>
            <person name="Mitarai S."/>
        </authorList>
    </citation>
    <scope>NUCLEOTIDE SEQUENCE</scope>
    <source>
        <strain evidence="10">DSM 45127</strain>
    </source>
</reference>
<dbReference type="InterPro" id="IPR006089">
    <property type="entry name" value="Acyl-CoA_DH_CS"/>
</dbReference>
<evidence type="ECO:0000256" key="1">
    <source>
        <dbReference type="ARBA" id="ARBA00001974"/>
    </source>
</evidence>
<name>A0ABY3VQP5_9MYCO</name>
<feature type="domain" description="Acyl-CoA oxidase/dehydrogenase middle" evidence="8">
    <location>
        <begin position="128"/>
        <end position="223"/>
    </location>
</feature>
<dbReference type="Pfam" id="PF02771">
    <property type="entry name" value="Acyl-CoA_dh_N"/>
    <property type="match status" value="1"/>
</dbReference>
<comment type="cofactor">
    <cofactor evidence="1 6">
        <name>FAD</name>
        <dbReference type="ChEBI" id="CHEBI:57692"/>
    </cofactor>
</comment>
<evidence type="ECO:0000259" key="8">
    <source>
        <dbReference type="Pfam" id="PF02770"/>
    </source>
</evidence>
<evidence type="ECO:0000313" key="11">
    <source>
        <dbReference type="Proteomes" id="UP001055336"/>
    </source>
</evidence>
<keyword evidence="11" id="KW-1185">Reference proteome</keyword>
<dbReference type="Pfam" id="PF02770">
    <property type="entry name" value="Acyl-CoA_dh_M"/>
    <property type="match status" value="1"/>
</dbReference>
<dbReference type="InterPro" id="IPR037069">
    <property type="entry name" value="AcylCoA_DH/ox_N_sf"/>
</dbReference>
<dbReference type="RefSeq" id="WP_240262162.1">
    <property type="nucleotide sequence ID" value="NZ_CP092488.2"/>
</dbReference>
<feature type="domain" description="Acyl-CoA dehydrogenase/oxidase C-terminal" evidence="7">
    <location>
        <begin position="235"/>
        <end position="386"/>
    </location>
</feature>
<dbReference type="EMBL" id="CP092488">
    <property type="protein sequence ID" value="UMB70446.1"/>
    <property type="molecule type" value="Genomic_DNA"/>
</dbReference>